<dbReference type="GO" id="GO:0016020">
    <property type="term" value="C:membrane"/>
    <property type="evidence" value="ECO:0007669"/>
    <property type="project" value="UniProtKB-SubCell"/>
</dbReference>
<keyword evidence="2" id="KW-0723">Serine/threonine-protein kinase</keyword>
<evidence type="ECO:0000256" key="8">
    <source>
        <dbReference type="SAM" id="Phobius"/>
    </source>
</evidence>
<evidence type="ECO:0000313" key="10">
    <source>
        <dbReference type="EMBL" id="KAK0575329.1"/>
    </source>
</evidence>
<evidence type="ECO:0000256" key="6">
    <source>
        <dbReference type="ARBA" id="ARBA00023136"/>
    </source>
</evidence>
<dbReference type="GO" id="GO:0030247">
    <property type="term" value="F:polysaccharide binding"/>
    <property type="evidence" value="ECO:0007669"/>
    <property type="project" value="InterPro"/>
</dbReference>
<protein>
    <recommendedName>
        <fullName evidence="9">Wall-associated receptor kinase galacturonan-binding domain-containing protein</fullName>
    </recommendedName>
</protein>
<keyword evidence="5 8" id="KW-1133">Transmembrane helix</keyword>
<keyword evidence="4" id="KW-0732">Signal</keyword>
<evidence type="ECO:0000256" key="7">
    <source>
        <dbReference type="ARBA" id="ARBA00023180"/>
    </source>
</evidence>
<accession>A0AA39RK64</accession>
<reference evidence="10" key="2">
    <citation type="submission" date="2023-06" db="EMBL/GenBank/DDBJ databases">
        <authorList>
            <person name="Swenson N.G."/>
            <person name="Wegrzyn J.L."/>
            <person name="Mcevoy S.L."/>
        </authorList>
    </citation>
    <scope>NUCLEOTIDE SEQUENCE</scope>
    <source>
        <strain evidence="10">NS2018</strain>
        <tissue evidence="10">Leaf</tissue>
    </source>
</reference>
<dbReference type="EMBL" id="JAUESC010000387">
    <property type="protein sequence ID" value="KAK0575329.1"/>
    <property type="molecule type" value="Genomic_DNA"/>
</dbReference>
<evidence type="ECO:0000256" key="4">
    <source>
        <dbReference type="ARBA" id="ARBA00022729"/>
    </source>
</evidence>
<keyword evidence="7" id="KW-0325">Glycoprotein</keyword>
<comment type="caution">
    <text evidence="10">The sequence shown here is derived from an EMBL/GenBank/DDBJ whole genome shotgun (WGS) entry which is preliminary data.</text>
</comment>
<comment type="subcellular location">
    <subcellularLocation>
        <location evidence="1">Membrane</location>
        <topology evidence="1">Single-pass type I membrane protein</topology>
    </subcellularLocation>
</comment>
<evidence type="ECO:0000313" key="11">
    <source>
        <dbReference type="Proteomes" id="UP001168877"/>
    </source>
</evidence>
<dbReference type="AlphaFoldDB" id="A0AA39RK64"/>
<keyword evidence="6 8" id="KW-0472">Membrane</keyword>
<evidence type="ECO:0000259" key="9">
    <source>
        <dbReference type="Pfam" id="PF13947"/>
    </source>
</evidence>
<dbReference type="InterPro" id="IPR045874">
    <property type="entry name" value="LRK10/LRL21-25-like"/>
</dbReference>
<reference evidence="10" key="1">
    <citation type="journal article" date="2022" name="Plant J.">
        <title>Strategies of tolerance reflected in two North American maple genomes.</title>
        <authorList>
            <person name="McEvoy S.L."/>
            <person name="Sezen U.U."/>
            <person name="Trouern-Trend A."/>
            <person name="McMahon S.M."/>
            <person name="Schaberg P.G."/>
            <person name="Yang J."/>
            <person name="Wegrzyn J.L."/>
            <person name="Swenson N.G."/>
        </authorList>
    </citation>
    <scope>NUCLEOTIDE SEQUENCE</scope>
    <source>
        <strain evidence="10">NS2018</strain>
    </source>
</reference>
<organism evidence="10 11">
    <name type="scientific">Acer saccharum</name>
    <name type="common">Sugar maple</name>
    <dbReference type="NCBI Taxonomy" id="4024"/>
    <lineage>
        <taxon>Eukaryota</taxon>
        <taxon>Viridiplantae</taxon>
        <taxon>Streptophyta</taxon>
        <taxon>Embryophyta</taxon>
        <taxon>Tracheophyta</taxon>
        <taxon>Spermatophyta</taxon>
        <taxon>Magnoliopsida</taxon>
        <taxon>eudicotyledons</taxon>
        <taxon>Gunneridae</taxon>
        <taxon>Pentapetalae</taxon>
        <taxon>rosids</taxon>
        <taxon>malvids</taxon>
        <taxon>Sapindales</taxon>
        <taxon>Sapindaceae</taxon>
        <taxon>Hippocastanoideae</taxon>
        <taxon>Acereae</taxon>
        <taxon>Acer</taxon>
    </lineage>
</organism>
<keyword evidence="2" id="KW-0808">Transferase</keyword>
<keyword evidence="3 8" id="KW-0812">Transmembrane</keyword>
<name>A0AA39RK64_ACESA</name>
<evidence type="ECO:0000256" key="1">
    <source>
        <dbReference type="ARBA" id="ARBA00004479"/>
    </source>
</evidence>
<keyword evidence="11" id="KW-1185">Reference proteome</keyword>
<feature type="transmembrane region" description="Helical" evidence="8">
    <location>
        <begin position="307"/>
        <end position="328"/>
    </location>
</feature>
<evidence type="ECO:0000256" key="3">
    <source>
        <dbReference type="ARBA" id="ARBA00022692"/>
    </source>
</evidence>
<dbReference type="GO" id="GO:0004674">
    <property type="term" value="F:protein serine/threonine kinase activity"/>
    <property type="evidence" value="ECO:0007669"/>
    <property type="project" value="UniProtKB-KW"/>
</dbReference>
<evidence type="ECO:0000256" key="5">
    <source>
        <dbReference type="ARBA" id="ARBA00022989"/>
    </source>
</evidence>
<proteinExistence type="predicted"/>
<gene>
    <name evidence="10" type="ORF">LWI29_037355</name>
</gene>
<dbReference type="Pfam" id="PF13947">
    <property type="entry name" value="GUB_WAK_bind"/>
    <property type="match status" value="1"/>
</dbReference>
<keyword evidence="2" id="KW-0418">Kinase</keyword>
<dbReference type="PANTHER" id="PTHR27009">
    <property type="entry name" value="RUST RESISTANCE KINASE LR10-RELATED"/>
    <property type="match status" value="1"/>
</dbReference>
<sequence>MTRFPSLCYLISKSTGVFQRLNELNICRSGKNNTSDHQTLEVAFAVSQMALATYLVFFLISHQLLVSLSEQYPNQRCPSFRCGHLNIGFPFSNRTHPECGLFVVDNCNEQEAPKIQLVKNESFFYVKEIYQDNTLRLHDHPFSESFDNNPSCESFRNMTLHHSPFISFNITSMQRLFKCPHAHYSIPKNYSLLCNFSTHSVIYHEDFFHFNLSNYQKQSHNSLPSPPAKCSVIHQQVTKTEKNIVFNNIYTSGFGFLLQVNVMRECYECHWRGGRCLDDSKGNFNCSKAEPDTKITEPGNAKGYKTIVAVAIATITATGIALLIILACRFRKRLSSVNSIVFRKKKCKDYRNIEAFLRNYGSLALKRYNYSDIKRMTNSFNHKLGQGGYGGVYKEMAGGRKNLDVGVDRTSEIYFPHWIYDRLEVAEELGLQGIENDDDNECARKMLTVSLWCIQTNPSSRPAMSRVVEMLEGSLDSLQFPPKPFLSSPRSEAADSLPSIVY</sequence>
<dbReference type="Proteomes" id="UP001168877">
    <property type="component" value="Unassembled WGS sequence"/>
</dbReference>
<evidence type="ECO:0000256" key="2">
    <source>
        <dbReference type="ARBA" id="ARBA00022527"/>
    </source>
</evidence>
<feature type="domain" description="Wall-associated receptor kinase galacturonan-binding" evidence="9">
    <location>
        <begin position="77"/>
        <end position="139"/>
    </location>
</feature>
<dbReference type="Gene3D" id="1.10.510.10">
    <property type="entry name" value="Transferase(Phosphotransferase) domain 1"/>
    <property type="match status" value="1"/>
</dbReference>
<dbReference type="InterPro" id="IPR025287">
    <property type="entry name" value="WAK_GUB"/>
</dbReference>